<accession>A0ABM1XW40</accession>
<name>A0ABM1XW40_AEDAL</name>
<dbReference type="InterPro" id="IPR043502">
    <property type="entry name" value="DNA/RNA_pol_sf"/>
</dbReference>
<evidence type="ECO:0000313" key="4">
    <source>
        <dbReference type="Proteomes" id="UP000069940"/>
    </source>
</evidence>
<dbReference type="Pfam" id="PF00078">
    <property type="entry name" value="RVT_1"/>
    <property type="match status" value="1"/>
</dbReference>
<dbReference type="InterPro" id="IPR008042">
    <property type="entry name" value="Retrotrans_Pao"/>
</dbReference>
<dbReference type="GeneID" id="134286763"/>
<dbReference type="InterPro" id="IPR043128">
    <property type="entry name" value="Rev_trsase/Diguanyl_cyclase"/>
</dbReference>
<dbReference type="RefSeq" id="XP_062704417.1">
    <property type="nucleotide sequence ID" value="XM_062848433.1"/>
</dbReference>
<dbReference type="Proteomes" id="UP000069940">
    <property type="component" value="Unassembled WGS sequence"/>
</dbReference>
<keyword evidence="4" id="KW-1185">Reference proteome</keyword>
<sequence>MICITSRVSSYRRTVPVLVTETITGCVPPKDINTDQWNLSDIDLADPSFHLSKPVDLLLGVSTVFDIIRSGNKQIGEELPHIQNTALGWVVGGGPAYMKANREVTMIINESANNILSPRWTEEESLYHLGDSETLALARFLKLEKRFDANPVLHQQYSSFVSEYVALGHMSKLSKNDLARIKESGPIFYSPHHPVLRPESTTTKLRVVFNGSAPSSSGLSLNDVLMTGPAIQEDTFNILIRFRFPKFVLIADLEKMFRQILVHEDDSQLQLILWQFSSEDPVDTYRLNTVTYGTCSAPYLAARCLKQLAVESAAAFPEASKVIEMDFYMDDMLTGLDDAEKLMEMKEDITTILSGAGFKLHKWKSNCPTVVDDSQETNEVKILGLRWNSESDVFGFHSELQMNAKITKRSVLSEIQKVYDPLGILCPVIVHGKLLMQDIWAQKLGWDELLPNAIASKWKWFSAQMPGIQNIEFPRRISATEPCPNNTIELHGFSDAAKRAYGAAIYVRTVTNHGVQVKLLCSKSRVTPSSEKNTDENTTIPRMELRAATLLVELMTKVKAATTVKIQGEYYWTDSTVTLDWIANPSKRRPQFVTNRVSKINEVTSINDWYHVSSGDNPADPISRGSSAKALIKNRLWWNGPAFLSECQQPWNQAPIEQLDCFITRNVSNGRQADQADTSDYTLIERYSSIGKLQRVVAYCLRFKINCLSRNKFNGSLSAGELKEALKCVIKISQKRHYNTEIKLLTDNKEISTSSSLLTLKPFLDQEGLLRVGGRIAAAGLDYDQLHPVILPAKCNVTLLIAIDTHSTHLHVGAQGLFDLPDPVVVHRTRQDTQRLRPPHEAPIAAPRAPSSSSSSSSDGKKHPPSTAPNSTTGSTSSSPNSNSSSSSSNIQAGNC</sequence>
<dbReference type="PANTHER" id="PTHR47331">
    <property type="entry name" value="PHD-TYPE DOMAIN-CONTAINING PROTEIN"/>
    <property type="match status" value="1"/>
</dbReference>
<dbReference type="InterPro" id="IPR000477">
    <property type="entry name" value="RT_dom"/>
</dbReference>
<evidence type="ECO:0000259" key="2">
    <source>
        <dbReference type="Pfam" id="PF00078"/>
    </source>
</evidence>
<dbReference type="Gene3D" id="3.30.70.270">
    <property type="match status" value="1"/>
</dbReference>
<feature type="compositionally biased region" description="Low complexity" evidence="1">
    <location>
        <begin position="868"/>
        <end position="890"/>
    </location>
</feature>
<feature type="region of interest" description="Disordered" evidence="1">
    <location>
        <begin position="829"/>
        <end position="896"/>
    </location>
</feature>
<evidence type="ECO:0000256" key="1">
    <source>
        <dbReference type="SAM" id="MobiDB-lite"/>
    </source>
</evidence>
<dbReference type="EnsemblMetazoa" id="AALFPA23_003414.R3774">
    <property type="protein sequence ID" value="AALFPA23_003414.P3774"/>
    <property type="gene ID" value="AALFPA23_003414"/>
</dbReference>
<dbReference type="Pfam" id="PF05380">
    <property type="entry name" value="Peptidase_A17"/>
    <property type="match status" value="1"/>
</dbReference>
<evidence type="ECO:0000313" key="3">
    <source>
        <dbReference type="EnsemblMetazoa" id="AALFPA23_003414.P3774"/>
    </source>
</evidence>
<reference evidence="3" key="2">
    <citation type="submission" date="2025-05" db="UniProtKB">
        <authorList>
            <consortium name="EnsemblMetazoa"/>
        </authorList>
    </citation>
    <scope>IDENTIFICATION</scope>
    <source>
        <strain evidence="3">Foshan</strain>
    </source>
</reference>
<protein>
    <recommendedName>
        <fullName evidence="2">Reverse transcriptase domain-containing protein</fullName>
    </recommendedName>
</protein>
<feature type="compositionally biased region" description="Basic and acidic residues" evidence="1">
    <location>
        <begin position="829"/>
        <end position="840"/>
    </location>
</feature>
<dbReference type="Gene3D" id="3.10.10.10">
    <property type="entry name" value="HIV Type 1 Reverse Transcriptase, subunit A, domain 1"/>
    <property type="match status" value="1"/>
</dbReference>
<dbReference type="CDD" id="cd01644">
    <property type="entry name" value="RT_pepA17"/>
    <property type="match status" value="1"/>
</dbReference>
<proteinExistence type="predicted"/>
<dbReference type="PANTHER" id="PTHR47331:SF1">
    <property type="entry name" value="GAG-LIKE PROTEIN"/>
    <property type="match status" value="1"/>
</dbReference>
<dbReference type="SUPFAM" id="SSF56672">
    <property type="entry name" value="DNA/RNA polymerases"/>
    <property type="match status" value="1"/>
</dbReference>
<reference evidence="4" key="1">
    <citation type="journal article" date="2015" name="Proc. Natl. Acad. Sci. U.S.A.">
        <title>Genome sequence of the Asian Tiger mosquito, Aedes albopictus, reveals insights into its biology, genetics, and evolution.</title>
        <authorList>
            <person name="Chen X.G."/>
            <person name="Jiang X."/>
            <person name="Gu J."/>
            <person name="Xu M."/>
            <person name="Wu Y."/>
            <person name="Deng Y."/>
            <person name="Zhang C."/>
            <person name="Bonizzoni M."/>
            <person name="Dermauw W."/>
            <person name="Vontas J."/>
            <person name="Armbruster P."/>
            <person name="Huang X."/>
            <person name="Yang Y."/>
            <person name="Zhang H."/>
            <person name="He W."/>
            <person name="Peng H."/>
            <person name="Liu Y."/>
            <person name="Wu K."/>
            <person name="Chen J."/>
            <person name="Lirakis M."/>
            <person name="Topalis P."/>
            <person name="Van Leeuwen T."/>
            <person name="Hall A.B."/>
            <person name="Jiang X."/>
            <person name="Thorpe C."/>
            <person name="Mueller R.L."/>
            <person name="Sun C."/>
            <person name="Waterhouse R.M."/>
            <person name="Yan G."/>
            <person name="Tu Z.J."/>
            <person name="Fang X."/>
            <person name="James A.A."/>
        </authorList>
    </citation>
    <scope>NUCLEOTIDE SEQUENCE [LARGE SCALE GENOMIC DNA]</scope>
    <source>
        <strain evidence="4">Foshan</strain>
    </source>
</reference>
<feature type="domain" description="Reverse transcriptase" evidence="2">
    <location>
        <begin position="246"/>
        <end position="385"/>
    </location>
</feature>
<organism evidence="3 4">
    <name type="scientific">Aedes albopictus</name>
    <name type="common">Asian tiger mosquito</name>
    <name type="synonym">Stegomyia albopicta</name>
    <dbReference type="NCBI Taxonomy" id="7160"/>
    <lineage>
        <taxon>Eukaryota</taxon>
        <taxon>Metazoa</taxon>
        <taxon>Ecdysozoa</taxon>
        <taxon>Arthropoda</taxon>
        <taxon>Hexapoda</taxon>
        <taxon>Insecta</taxon>
        <taxon>Pterygota</taxon>
        <taxon>Neoptera</taxon>
        <taxon>Endopterygota</taxon>
        <taxon>Diptera</taxon>
        <taxon>Nematocera</taxon>
        <taxon>Culicoidea</taxon>
        <taxon>Culicidae</taxon>
        <taxon>Culicinae</taxon>
        <taxon>Aedini</taxon>
        <taxon>Aedes</taxon>
        <taxon>Stegomyia</taxon>
    </lineage>
</organism>